<evidence type="ECO:0000313" key="3">
    <source>
        <dbReference type="EMBL" id="GGX58289.1"/>
    </source>
</evidence>
<dbReference type="InterPro" id="IPR024134">
    <property type="entry name" value="SOD_Cu/Zn_/chaperone"/>
</dbReference>
<dbReference type="SUPFAM" id="SSF49329">
    <property type="entry name" value="Cu,Zn superoxide dismutase-like"/>
    <property type="match status" value="1"/>
</dbReference>
<organism evidence="3 4">
    <name type="scientific">Litorimonas cladophorae</name>
    <dbReference type="NCBI Taxonomy" id="1220491"/>
    <lineage>
        <taxon>Bacteria</taxon>
        <taxon>Pseudomonadati</taxon>
        <taxon>Pseudomonadota</taxon>
        <taxon>Alphaproteobacteria</taxon>
        <taxon>Maricaulales</taxon>
        <taxon>Robiginitomaculaceae</taxon>
    </lineage>
</organism>
<comment type="caution">
    <text evidence="3">The sequence shown here is derived from an EMBL/GenBank/DDBJ whole genome shotgun (WGS) entry which is preliminary data.</text>
</comment>
<reference evidence="3 4" key="1">
    <citation type="journal article" date="2014" name="Int. J. Syst. Evol. Microbiol.">
        <title>Complete genome sequence of Corynebacterium casei LMG S-19264T (=DSM 44701T), isolated from a smear-ripened cheese.</title>
        <authorList>
            <consortium name="US DOE Joint Genome Institute (JGI-PGF)"/>
            <person name="Walter F."/>
            <person name="Albersmeier A."/>
            <person name="Kalinowski J."/>
            <person name="Ruckert C."/>
        </authorList>
    </citation>
    <scope>NUCLEOTIDE SEQUENCE [LARGE SCALE GENOMIC DNA]</scope>
    <source>
        <strain evidence="3 4">KCTC 23968</strain>
    </source>
</reference>
<proteinExistence type="inferred from homology"/>
<dbReference type="EMBL" id="BMYV01000001">
    <property type="protein sequence ID" value="GGX58289.1"/>
    <property type="molecule type" value="Genomic_DNA"/>
</dbReference>
<dbReference type="PANTHER" id="PTHR10003">
    <property type="entry name" value="SUPEROXIDE DISMUTASE CU-ZN -RELATED"/>
    <property type="match status" value="1"/>
</dbReference>
<accession>A0A918NCI7</accession>
<dbReference type="GO" id="GO:0006801">
    <property type="term" value="P:superoxide metabolic process"/>
    <property type="evidence" value="ECO:0007669"/>
    <property type="project" value="InterPro"/>
</dbReference>
<dbReference type="RefSeq" id="WP_189580754.1">
    <property type="nucleotide sequence ID" value="NZ_BMYV01000001.1"/>
</dbReference>
<feature type="domain" description="Superoxide dismutase copper/zinc binding" evidence="2">
    <location>
        <begin position="65"/>
        <end position="185"/>
    </location>
</feature>
<dbReference type="Pfam" id="PF00080">
    <property type="entry name" value="Sod_Cu"/>
    <property type="match status" value="1"/>
</dbReference>
<name>A0A918NCI7_9PROT</name>
<dbReference type="CDD" id="cd00305">
    <property type="entry name" value="Cu-Zn_Superoxide_Dismutase"/>
    <property type="match status" value="1"/>
</dbReference>
<gene>
    <name evidence="3" type="ORF">GCM10011309_04450</name>
</gene>
<protein>
    <recommendedName>
        <fullName evidence="2">Superoxide dismutase copper/zinc binding domain-containing protein</fullName>
    </recommendedName>
</protein>
<dbReference type="InterPro" id="IPR036423">
    <property type="entry name" value="SOD-like_Cu/Zn_dom_sf"/>
</dbReference>
<comment type="similarity">
    <text evidence="1">Belongs to the Cu-Zn superoxide dismutase family.</text>
</comment>
<evidence type="ECO:0000259" key="2">
    <source>
        <dbReference type="Pfam" id="PF00080"/>
    </source>
</evidence>
<evidence type="ECO:0000313" key="4">
    <source>
        <dbReference type="Proteomes" id="UP000600865"/>
    </source>
</evidence>
<dbReference type="Gene3D" id="2.60.40.200">
    <property type="entry name" value="Superoxide dismutase, copper/zinc binding domain"/>
    <property type="match status" value="1"/>
</dbReference>
<evidence type="ECO:0000256" key="1">
    <source>
        <dbReference type="ARBA" id="ARBA00010457"/>
    </source>
</evidence>
<dbReference type="Proteomes" id="UP000600865">
    <property type="component" value="Unassembled WGS sequence"/>
</dbReference>
<dbReference type="GO" id="GO:0005507">
    <property type="term" value="F:copper ion binding"/>
    <property type="evidence" value="ECO:0007669"/>
    <property type="project" value="InterPro"/>
</dbReference>
<dbReference type="InterPro" id="IPR001424">
    <property type="entry name" value="SOD_Cu_Zn_dom"/>
</dbReference>
<sequence>MTNFALISALTTSCVFLVACGGTTEENSLAKDTPAYGENAVSFPIKNKQSDTIGSLELKPYAGLGVEIKVELSGLKPGTRAMHFHEFGRCDAPDFTTAGGHFNPAKVAHGNVDDGPHAGDMMNIEIDAEGNGVFVLFNEQVSIDGTALPALRDADGSALIIHEGADDYTSQPTGAAGGRAACAVIK</sequence>
<dbReference type="AlphaFoldDB" id="A0A918NCI7"/>
<keyword evidence="4" id="KW-1185">Reference proteome</keyword>